<dbReference type="Proteomes" id="UP000653904">
    <property type="component" value="Unassembled WGS sequence"/>
</dbReference>
<reference evidence="1 2" key="1">
    <citation type="submission" date="2020-08" db="EMBL/GenBank/DDBJ databases">
        <title>Genome public.</title>
        <authorList>
            <person name="Liu C."/>
            <person name="Sun Q."/>
        </authorList>
    </citation>
    <scope>NUCLEOTIDE SEQUENCE [LARGE SCALE GENOMIC DNA]</scope>
    <source>
        <strain evidence="1 2">BX14</strain>
    </source>
</reference>
<dbReference type="RefSeq" id="WP_186854959.1">
    <property type="nucleotide sequence ID" value="NZ_JACOOW010000011.1"/>
</dbReference>
<gene>
    <name evidence="1" type="ORF">H8S19_08675</name>
</gene>
<organism evidence="1 2">
    <name type="scientific">Clostridium segne</name>
    <dbReference type="NCBI Taxonomy" id="2763038"/>
    <lineage>
        <taxon>Bacteria</taxon>
        <taxon>Bacillati</taxon>
        <taxon>Bacillota</taxon>
        <taxon>Clostridia</taxon>
        <taxon>Eubacteriales</taxon>
        <taxon>Clostridiaceae</taxon>
        <taxon>Clostridium</taxon>
    </lineage>
</organism>
<dbReference type="AlphaFoldDB" id="A0AAW3X6P3"/>
<name>A0AAW3X6P3_9CLOT</name>
<evidence type="ECO:0000313" key="2">
    <source>
        <dbReference type="Proteomes" id="UP000653904"/>
    </source>
</evidence>
<sequence>MGKAVLISYERNGCEMYYEEKTAEKPEKWPANAREQILDTLCECVEEFKKNPSYKTREVLLSLTCEHDLNLNENFGLVRVTEYEVGILNFLYLVGNAYQISSLKTYIYNIITQVTRLQKITSWFNPVINCDEENTYRVIPYDYFLLGTL</sequence>
<keyword evidence="2" id="KW-1185">Reference proteome</keyword>
<proteinExistence type="predicted"/>
<dbReference type="EMBL" id="JACOOW010000011">
    <property type="protein sequence ID" value="MBC5657130.1"/>
    <property type="molecule type" value="Genomic_DNA"/>
</dbReference>
<accession>A0AAW3X6P3</accession>
<protein>
    <submittedName>
        <fullName evidence="1">Uncharacterized protein</fullName>
    </submittedName>
</protein>
<comment type="caution">
    <text evidence="1">The sequence shown here is derived from an EMBL/GenBank/DDBJ whole genome shotgun (WGS) entry which is preliminary data.</text>
</comment>
<evidence type="ECO:0000313" key="1">
    <source>
        <dbReference type="EMBL" id="MBC5657130.1"/>
    </source>
</evidence>